<reference evidence="2 3" key="1">
    <citation type="submission" date="2020-07" db="EMBL/GenBank/DDBJ databases">
        <authorList>
            <person name="Feng X."/>
        </authorList>
    </citation>
    <scope>NUCLEOTIDE SEQUENCE [LARGE SCALE GENOMIC DNA]</scope>
    <source>
        <strain evidence="2 3">JCM23202</strain>
    </source>
</reference>
<dbReference type="GO" id="GO:0016740">
    <property type="term" value="F:transferase activity"/>
    <property type="evidence" value="ECO:0007669"/>
    <property type="project" value="UniProtKB-KW"/>
</dbReference>
<dbReference type="Gene3D" id="3.90.550.10">
    <property type="entry name" value="Spore Coat Polysaccharide Biosynthesis Protein SpsA, Chain A"/>
    <property type="match status" value="1"/>
</dbReference>
<protein>
    <submittedName>
        <fullName evidence="2">Glycosyltransferase family 2 protein</fullName>
    </submittedName>
</protein>
<gene>
    <name evidence="2" type="ORF">H5P27_09505</name>
</gene>
<name>A0A7X1B8C7_9BACT</name>
<evidence type="ECO:0000259" key="1">
    <source>
        <dbReference type="Pfam" id="PF00535"/>
    </source>
</evidence>
<sequence>MKNSTAHSDTYFDGSDTPFCDTTKISVVIVNYFKGNQVVECVGSLRKQSISHCFEYVVLDNSVSQSEKEVLLQGLGSDVKTIFPCRNLGYSKGVNAAVKCCRTPSHVLLVNPDIVVPSEQAIETMLTEMLGDDRIGVLGTLQRNPNGEVVEVARRFPSFHKLFARRLFPGSYMDSHLLEPLLGENPIDRVEVDWVQSSFTLVRDSLWHGVGGLNERYYIFMADVDLGKRAVDSGYKVVVTSSVIVFADGLRASRGGIKSIFKSRALRVHVLDAVKYFVSAWIPERICERRTSLVVSQNS</sequence>
<dbReference type="InterPro" id="IPR029044">
    <property type="entry name" value="Nucleotide-diphossugar_trans"/>
</dbReference>
<proteinExistence type="predicted"/>
<dbReference type="Proteomes" id="UP000526501">
    <property type="component" value="Unassembled WGS sequence"/>
</dbReference>
<organism evidence="2 3">
    <name type="scientific">Pelagicoccus albus</name>
    <dbReference type="NCBI Taxonomy" id="415222"/>
    <lineage>
        <taxon>Bacteria</taxon>
        <taxon>Pseudomonadati</taxon>
        <taxon>Verrucomicrobiota</taxon>
        <taxon>Opitutia</taxon>
        <taxon>Puniceicoccales</taxon>
        <taxon>Pelagicoccaceae</taxon>
        <taxon>Pelagicoccus</taxon>
    </lineage>
</organism>
<dbReference type="Pfam" id="PF00535">
    <property type="entry name" value="Glycos_transf_2"/>
    <property type="match status" value="1"/>
</dbReference>
<evidence type="ECO:0000313" key="3">
    <source>
        <dbReference type="Proteomes" id="UP000526501"/>
    </source>
</evidence>
<dbReference type="RefSeq" id="WP_185660169.1">
    <property type="nucleotide sequence ID" value="NZ_CAWPOO010000008.1"/>
</dbReference>
<keyword evidence="2" id="KW-0808">Transferase</keyword>
<keyword evidence="3" id="KW-1185">Reference proteome</keyword>
<dbReference type="InterPro" id="IPR001173">
    <property type="entry name" value="Glyco_trans_2-like"/>
</dbReference>
<dbReference type="AlphaFoldDB" id="A0A7X1B8C7"/>
<feature type="domain" description="Glycosyltransferase 2-like" evidence="1">
    <location>
        <begin position="26"/>
        <end position="162"/>
    </location>
</feature>
<dbReference type="PANTHER" id="PTHR43179:SF7">
    <property type="entry name" value="RHAMNOSYLTRANSFERASE WBBL"/>
    <property type="match status" value="1"/>
</dbReference>
<dbReference type="EMBL" id="JACHVC010000008">
    <property type="protein sequence ID" value="MBC2606283.1"/>
    <property type="molecule type" value="Genomic_DNA"/>
</dbReference>
<comment type="caution">
    <text evidence="2">The sequence shown here is derived from an EMBL/GenBank/DDBJ whole genome shotgun (WGS) entry which is preliminary data.</text>
</comment>
<dbReference type="PANTHER" id="PTHR43179">
    <property type="entry name" value="RHAMNOSYLTRANSFERASE WBBL"/>
    <property type="match status" value="1"/>
</dbReference>
<dbReference type="SUPFAM" id="SSF53448">
    <property type="entry name" value="Nucleotide-diphospho-sugar transferases"/>
    <property type="match status" value="1"/>
</dbReference>
<accession>A0A7X1B8C7</accession>
<evidence type="ECO:0000313" key="2">
    <source>
        <dbReference type="EMBL" id="MBC2606283.1"/>
    </source>
</evidence>